<dbReference type="Proteomes" id="UP000662904">
    <property type="component" value="Chromosome"/>
</dbReference>
<feature type="region of interest" description="Disordered" evidence="1">
    <location>
        <begin position="689"/>
        <end position="712"/>
    </location>
</feature>
<name>A0A8A0RM33_9FIRM</name>
<evidence type="ECO:0000313" key="3">
    <source>
        <dbReference type="EMBL" id="QSQ09465.1"/>
    </source>
</evidence>
<dbReference type="Gene3D" id="3.40.50.300">
    <property type="entry name" value="P-loop containing nucleotide triphosphate hydrolases"/>
    <property type="match status" value="2"/>
</dbReference>
<sequence>MNQTPFEHAGSLCIGTVDFVSPDEIKVLLDIEAPESVALNAGGPRPFPRVNSYVLMPVDDGYLVGQIEWITVERSEFPKRRGMQDFGLVDLPFPLRKMSLNPLGTLRKKDLQTEEYIFRRGADALPSIGTTVLLPTERQLRAIVESGEQRRVKIGTSPLAGDADVWIDPDRLFGRHLAVLGNTGSGKSCSVAGLIRWSLEAAQEFSSGSLNARFIILDPNGEYSRAFSDAGSSVKAQIFKVAPDAGAEELPLQVPLWFWNSAEWSSFTQATDRAQRPLLQQALRFRRNSMPHGQQNTLSHDLLVYLQGAYSSIRQEVANNAPFGTTKDRKYWGFIDLLKSIAASLRAFMQKADSHQESIKTVLETLDNLKDVKCKNERNYNKPFDYGDVDEFLSLLHKTIKSLGGSDAEPLPISEDVPIPFCGDDFLADLNFLATNSGNRQWFDFFLVRVRTMLNDPRMSAIVSNKSAISLAEWLSNYIGEENANSRCISVLDLSLVPTEIVHIITAVIARMVFEALQRYRELYTVSLPTVLVMEEAHTFIKRYKEDAENHDAASVCCQVFERIAREGRKFGLGLVLSSQRPSELSPAVLSQCNSFLLHRITNDRDQELVHRFVPDNLRGLLRELPSLPSQSAILLGWATELPVLVKMRDLPKSQQPRSDDPDFWNVWVGQDEEGRAVERRADWKSVAEEWQGTARKVDPTDAVSEGKAEEE</sequence>
<dbReference type="AlphaFoldDB" id="A0A8A0RM33"/>
<dbReference type="SUPFAM" id="SSF52540">
    <property type="entry name" value="P-loop containing nucleoside triphosphate hydrolases"/>
    <property type="match status" value="1"/>
</dbReference>
<dbReference type="InterPro" id="IPR008571">
    <property type="entry name" value="HerA-like"/>
</dbReference>
<evidence type="ECO:0000313" key="4">
    <source>
        <dbReference type="Proteomes" id="UP000662904"/>
    </source>
</evidence>
<dbReference type="PANTHER" id="PTHR42957">
    <property type="entry name" value="HELICASE MJ1565-RELATED"/>
    <property type="match status" value="1"/>
</dbReference>
<evidence type="ECO:0000256" key="1">
    <source>
        <dbReference type="SAM" id="MobiDB-lite"/>
    </source>
</evidence>
<dbReference type="KEGG" id="kme:H0A61_01828"/>
<feature type="domain" description="Helicase HerA central" evidence="2">
    <location>
        <begin position="153"/>
        <end position="372"/>
    </location>
</feature>
<protein>
    <recommendedName>
        <fullName evidence="2">Helicase HerA central domain-containing protein</fullName>
    </recommendedName>
</protein>
<organism evidence="3 4">
    <name type="scientific">Koleobacter methoxysyntrophicus</name>
    <dbReference type="NCBI Taxonomy" id="2751313"/>
    <lineage>
        <taxon>Bacteria</taxon>
        <taxon>Bacillati</taxon>
        <taxon>Bacillota</taxon>
        <taxon>Clostridia</taxon>
        <taxon>Koleobacterales</taxon>
        <taxon>Koleobacteraceae</taxon>
        <taxon>Koleobacter</taxon>
    </lineage>
</organism>
<reference evidence="3" key="1">
    <citation type="submission" date="2020-07" db="EMBL/GenBank/DDBJ databases">
        <title>Koleobacter methoxysyntrophicus gen. nov., sp. nov., a novel anaerobic bacterium isolated from deep subsurface oil field and proposal of Koleobacterales ord. nov. in the phylum Firmicutes.</title>
        <authorList>
            <person name="Sakamoto S."/>
            <person name="Tamaki H."/>
        </authorList>
    </citation>
    <scope>NUCLEOTIDE SEQUENCE</scope>
    <source>
        <strain evidence="3">NRmbB1</strain>
    </source>
</reference>
<dbReference type="RefSeq" id="WP_206706822.1">
    <property type="nucleotide sequence ID" value="NZ_CP059066.1"/>
</dbReference>
<dbReference type="EMBL" id="CP059066">
    <property type="protein sequence ID" value="QSQ09465.1"/>
    <property type="molecule type" value="Genomic_DNA"/>
</dbReference>
<feature type="compositionally biased region" description="Basic and acidic residues" evidence="1">
    <location>
        <begin position="696"/>
        <end position="712"/>
    </location>
</feature>
<dbReference type="InterPro" id="IPR027417">
    <property type="entry name" value="P-loop_NTPase"/>
</dbReference>
<dbReference type="PANTHER" id="PTHR42957:SF1">
    <property type="entry name" value="HELICASE MJ1565-RELATED"/>
    <property type="match status" value="1"/>
</dbReference>
<accession>A0A8A0RM33</accession>
<evidence type="ECO:0000259" key="2">
    <source>
        <dbReference type="Pfam" id="PF01935"/>
    </source>
</evidence>
<keyword evidence="4" id="KW-1185">Reference proteome</keyword>
<dbReference type="InterPro" id="IPR002789">
    <property type="entry name" value="HerA_central"/>
</dbReference>
<dbReference type="Pfam" id="PF01935">
    <property type="entry name" value="DUF87"/>
    <property type="match status" value="1"/>
</dbReference>
<gene>
    <name evidence="3" type="ORF">H0A61_01828</name>
</gene>
<proteinExistence type="predicted"/>